<dbReference type="AlphaFoldDB" id="A0A1H6S610"/>
<protein>
    <submittedName>
        <fullName evidence="11">Small-conductance mechanosensitive channel</fullName>
    </submittedName>
</protein>
<dbReference type="GO" id="GO:0008381">
    <property type="term" value="F:mechanosensitive monoatomic ion channel activity"/>
    <property type="evidence" value="ECO:0007669"/>
    <property type="project" value="InterPro"/>
</dbReference>
<dbReference type="PANTHER" id="PTHR30221">
    <property type="entry name" value="SMALL-CONDUCTANCE MECHANOSENSITIVE CHANNEL"/>
    <property type="match status" value="1"/>
</dbReference>
<keyword evidence="3" id="KW-1003">Cell membrane</keyword>
<dbReference type="STRING" id="1073996.SAMN05444271_10380"/>
<dbReference type="GeneID" id="35003331"/>
<dbReference type="InterPro" id="IPR049278">
    <property type="entry name" value="MS_channel_C"/>
</dbReference>
<name>A0A1H6S610_9EURY</name>
<organism evidence="11 12">
    <name type="scientific">Halohasta litchfieldiae</name>
    <dbReference type="NCBI Taxonomy" id="1073996"/>
    <lineage>
        <taxon>Archaea</taxon>
        <taxon>Methanobacteriati</taxon>
        <taxon>Methanobacteriota</taxon>
        <taxon>Stenosarchaea group</taxon>
        <taxon>Halobacteria</taxon>
        <taxon>Halobacteriales</taxon>
        <taxon>Haloferacaceae</taxon>
        <taxon>Halohasta</taxon>
    </lineage>
</organism>
<dbReference type="Gene3D" id="2.30.30.60">
    <property type="match status" value="1"/>
</dbReference>
<keyword evidence="12" id="KW-1185">Reference proteome</keyword>
<evidence type="ECO:0000256" key="5">
    <source>
        <dbReference type="ARBA" id="ARBA00022989"/>
    </source>
</evidence>
<dbReference type="PANTHER" id="PTHR30221:SF1">
    <property type="entry name" value="SMALL-CONDUCTANCE MECHANOSENSITIVE CHANNEL"/>
    <property type="match status" value="1"/>
</dbReference>
<feature type="transmembrane region" description="Helical" evidence="8">
    <location>
        <begin position="100"/>
        <end position="129"/>
    </location>
</feature>
<evidence type="ECO:0000256" key="2">
    <source>
        <dbReference type="ARBA" id="ARBA00008017"/>
    </source>
</evidence>
<comment type="similarity">
    <text evidence="2">Belongs to the MscS (TC 1.A.23) family.</text>
</comment>
<feature type="transmembrane region" description="Helical" evidence="8">
    <location>
        <begin position="35"/>
        <end position="53"/>
    </location>
</feature>
<dbReference type="Pfam" id="PF00924">
    <property type="entry name" value="MS_channel_2nd"/>
    <property type="match status" value="1"/>
</dbReference>
<evidence type="ECO:0000256" key="7">
    <source>
        <dbReference type="SAM" id="MobiDB-lite"/>
    </source>
</evidence>
<dbReference type="InterPro" id="IPR006685">
    <property type="entry name" value="MscS_channel_2nd"/>
</dbReference>
<feature type="domain" description="Mechanosensitive ion channel MscS C-terminal" evidence="10">
    <location>
        <begin position="194"/>
        <end position="284"/>
    </location>
</feature>
<evidence type="ECO:0000313" key="11">
    <source>
        <dbReference type="EMBL" id="SEI58832.1"/>
    </source>
</evidence>
<feature type="domain" description="Mechanosensitive ion channel MscS" evidence="9">
    <location>
        <begin position="118"/>
        <end position="184"/>
    </location>
</feature>
<dbReference type="InterPro" id="IPR010920">
    <property type="entry name" value="LSM_dom_sf"/>
</dbReference>
<feature type="transmembrane region" description="Helical" evidence="8">
    <location>
        <begin position="73"/>
        <end position="94"/>
    </location>
</feature>
<keyword evidence="4 8" id="KW-0812">Transmembrane</keyword>
<dbReference type="SUPFAM" id="SSF50182">
    <property type="entry name" value="Sm-like ribonucleoproteins"/>
    <property type="match status" value="1"/>
</dbReference>
<dbReference type="GO" id="GO:0005886">
    <property type="term" value="C:plasma membrane"/>
    <property type="evidence" value="ECO:0007669"/>
    <property type="project" value="UniProtKB-SubCell"/>
</dbReference>
<evidence type="ECO:0000256" key="4">
    <source>
        <dbReference type="ARBA" id="ARBA00022692"/>
    </source>
</evidence>
<evidence type="ECO:0000313" key="12">
    <source>
        <dbReference type="Proteomes" id="UP000198888"/>
    </source>
</evidence>
<keyword evidence="6 8" id="KW-0472">Membrane</keyword>
<dbReference type="EMBL" id="FNYR01000003">
    <property type="protein sequence ID" value="SEI58832.1"/>
    <property type="molecule type" value="Genomic_DNA"/>
</dbReference>
<evidence type="ECO:0000256" key="8">
    <source>
        <dbReference type="SAM" id="Phobius"/>
    </source>
</evidence>
<dbReference type="KEGG" id="hae:halTADL_2558"/>
<feature type="compositionally biased region" description="Low complexity" evidence="7">
    <location>
        <begin position="313"/>
        <end position="344"/>
    </location>
</feature>
<evidence type="ECO:0000259" key="9">
    <source>
        <dbReference type="Pfam" id="PF00924"/>
    </source>
</evidence>
<dbReference type="InterPro" id="IPR011066">
    <property type="entry name" value="MscS_channel_C_sf"/>
</dbReference>
<feature type="compositionally biased region" description="Low complexity" evidence="7">
    <location>
        <begin position="366"/>
        <end position="377"/>
    </location>
</feature>
<dbReference type="InterPro" id="IPR023408">
    <property type="entry name" value="MscS_beta-dom_sf"/>
</dbReference>
<evidence type="ECO:0000256" key="1">
    <source>
        <dbReference type="ARBA" id="ARBA00004651"/>
    </source>
</evidence>
<dbReference type="Proteomes" id="UP000198888">
    <property type="component" value="Unassembled WGS sequence"/>
</dbReference>
<accession>A0A1H6S610</accession>
<reference evidence="11 12" key="1">
    <citation type="submission" date="2016-10" db="EMBL/GenBank/DDBJ databases">
        <authorList>
            <person name="de Groot N.N."/>
        </authorList>
    </citation>
    <scope>NUCLEOTIDE SEQUENCE [LARGE SCALE GENOMIC DNA]</scope>
    <source>
        <strain evidence="11 12">DSM 22187</strain>
    </source>
</reference>
<keyword evidence="5 8" id="KW-1133">Transmembrane helix</keyword>
<sequence>MIRFGQLLQTTSGETEADALAQLLPGWLQFPGHRLLMALLVVAAGIWLSKLLVRLLGRPIARRFTRQSVAQTVLGGVRGLTIGGSIIVAGSLVGLRIGDIVLSVTVFSAVVGIILAPIVGNILNGFFVLADQPFEIGDMIELDDETRGFVDDITIRYTKMFTLDNTFLVIPNGNIRERDVTNYSAEDERTRLSLDVLVTYESDIPEARRLMERAARDTTDVIQGGPDIRVGSARYPANPGCLIADYADNGILLRLRYWVTKPYKIATVHSEVRTKIREAFAAADATVEMAYPHQQLVFDDNSGEAQVAIREAAATAATDPVSPDAAGDAESTEPTTESTSPADPVSSPTDGEFGGSIPSSDERPQSDGSTATDGDSS</sequence>
<dbReference type="InterPro" id="IPR045275">
    <property type="entry name" value="MscS_archaea/bacteria_type"/>
</dbReference>
<dbReference type="SUPFAM" id="SSF82689">
    <property type="entry name" value="Mechanosensitive channel protein MscS (YggB), C-terminal domain"/>
    <property type="match status" value="1"/>
</dbReference>
<gene>
    <name evidence="11" type="ORF">SAMN05444271_10380</name>
</gene>
<evidence type="ECO:0000259" key="10">
    <source>
        <dbReference type="Pfam" id="PF21082"/>
    </source>
</evidence>
<dbReference type="Pfam" id="PF21082">
    <property type="entry name" value="MS_channel_3rd"/>
    <property type="match status" value="1"/>
</dbReference>
<evidence type="ECO:0000256" key="3">
    <source>
        <dbReference type="ARBA" id="ARBA00022475"/>
    </source>
</evidence>
<evidence type="ECO:0000256" key="6">
    <source>
        <dbReference type="ARBA" id="ARBA00023136"/>
    </source>
</evidence>
<accession>A0A2H4Q4K2</accession>
<dbReference type="RefSeq" id="WP_089671070.1">
    <property type="nucleotide sequence ID" value="NZ_CP024845.1"/>
</dbReference>
<comment type="subcellular location">
    <subcellularLocation>
        <location evidence="1">Cell membrane</location>
        <topology evidence="1">Multi-pass membrane protein</topology>
    </subcellularLocation>
</comment>
<dbReference type="Gene3D" id="3.30.70.100">
    <property type="match status" value="1"/>
</dbReference>
<proteinExistence type="inferred from homology"/>
<dbReference type="OrthoDB" id="11475at2157"/>
<feature type="region of interest" description="Disordered" evidence="7">
    <location>
        <begin position="313"/>
        <end position="377"/>
    </location>
</feature>